<dbReference type="Proteomes" id="UP001150603">
    <property type="component" value="Unassembled WGS sequence"/>
</dbReference>
<dbReference type="EMBL" id="JANBPW010002502">
    <property type="protein sequence ID" value="KAJ1940585.1"/>
    <property type="molecule type" value="Genomic_DNA"/>
</dbReference>
<proteinExistence type="predicted"/>
<protein>
    <submittedName>
        <fullName evidence="1">Uncharacterized protein</fullName>
    </submittedName>
</protein>
<reference evidence="1" key="1">
    <citation type="submission" date="2022-07" db="EMBL/GenBank/DDBJ databases">
        <title>Phylogenomic reconstructions and comparative analyses of Kickxellomycotina fungi.</title>
        <authorList>
            <person name="Reynolds N.K."/>
            <person name="Stajich J.E."/>
            <person name="Barry K."/>
            <person name="Grigoriev I.V."/>
            <person name="Crous P."/>
            <person name="Smith M.E."/>
        </authorList>
    </citation>
    <scope>NUCLEOTIDE SEQUENCE</scope>
    <source>
        <strain evidence="1">NRRL 5244</strain>
    </source>
</reference>
<sequence>MRDYRTPAKSQVLTPPWAGGNGQENNCVMDGAQANWQMTFPDRHCLQRVFSNGGDIDPWYSPEYIQSFIQRDTTMEEFRPDIEFSIHGIVHVDISGDMSTTYSCNDILFWLHHSNIDRIWWEWQNVPSANGTLSNMWKMGGPNYDNTETTIYTDIVAYNEPISTVMQLGYGMMCYQYTDAFYPVSNIARSANVSESAYTVVRDDATLISYVASALRNKKEIPYPARLTPEWIAMHKFNVSDVNHVENDARQFVEEMFMAGYKSPI</sequence>
<evidence type="ECO:0000313" key="1">
    <source>
        <dbReference type="EMBL" id="KAJ1940585.1"/>
    </source>
</evidence>
<gene>
    <name evidence="1" type="ORF">FBU59_003768</name>
</gene>
<keyword evidence="2" id="KW-1185">Reference proteome</keyword>
<accession>A0ACC1J7P6</accession>
<evidence type="ECO:0000313" key="2">
    <source>
        <dbReference type="Proteomes" id="UP001150603"/>
    </source>
</evidence>
<organism evidence="1 2">
    <name type="scientific">Linderina macrospora</name>
    <dbReference type="NCBI Taxonomy" id="4868"/>
    <lineage>
        <taxon>Eukaryota</taxon>
        <taxon>Fungi</taxon>
        <taxon>Fungi incertae sedis</taxon>
        <taxon>Zoopagomycota</taxon>
        <taxon>Kickxellomycotina</taxon>
        <taxon>Kickxellomycetes</taxon>
        <taxon>Kickxellales</taxon>
        <taxon>Kickxellaceae</taxon>
        <taxon>Linderina</taxon>
    </lineage>
</organism>
<comment type="caution">
    <text evidence="1">The sequence shown here is derived from an EMBL/GenBank/DDBJ whole genome shotgun (WGS) entry which is preliminary data.</text>
</comment>
<name>A0ACC1J7P6_9FUNG</name>